<dbReference type="Proteomes" id="UP000306918">
    <property type="component" value="Unassembled WGS sequence"/>
</dbReference>
<dbReference type="OrthoDB" id="667055at2"/>
<dbReference type="EMBL" id="STFF01000004">
    <property type="protein sequence ID" value="THU38315.1"/>
    <property type="molecule type" value="Genomic_DNA"/>
</dbReference>
<evidence type="ECO:0000313" key="2">
    <source>
        <dbReference type="Proteomes" id="UP000306918"/>
    </source>
</evidence>
<organism evidence="1 2">
    <name type="scientific">Niastella caeni</name>
    <dbReference type="NCBI Taxonomy" id="2569763"/>
    <lineage>
        <taxon>Bacteria</taxon>
        <taxon>Pseudomonadati</taxon>
        <taxon>Bacteroidota</taxon>
        <taxon>Chitinophagia</taxon>
        <taxon>Chitinophagales</taxon>
        <taxon>Chitinophagaceae</taxon>
        <taxon>Niastella</taxon>
    </lineage>
</organism>
<dbReference type="RefSeq" id="WP_136578270.1">
    <property type="nucleotide sequence ID" value="NZ_STFF01000004.1"/>
</dbReference>
<protein>
    <submittedName>
        <fullName evidence="1">Uncharacterized protein</fullName>
    </submittedName>
</protein>
<keyword evidence="2" id="KW-1185">Reference proteome</keyword>
<reference evidence="1 2" key="1">
    <citation type="submission" date="2019-04" db="EMBL/GenBank/DDBJ databases">
        <title>Niastella caeni sp. nov., isolated from activated sludge.</title>
        <authorList>
            <person name="Sheng M."/>
        </authorList>
    </citation>
    <scope>NUCLEOTIDE SEQUENCE [LARGE SCALE GENOMIC DNA]</scope>
    <source>
        <strain evidence="1 2">HX-2-15</strain>
    </source>
</reference>
<accession>A0A4S8HSQ0</accession>
<sequence length="282" mass="32496">MPLFIRKLLVLFLLSNMVFGSLMARQIPIPVGFIVGALTYHPKEKAVKQFRSYKFDSTDAIIGIDFSDSANGRYKKFSFIIDNVHDLNEFRKSWIYKNSVEPATDKGVFNVYYIKNKVKEKAWIIFPELKSIVTDNGHNSFDTSILSTLHSKYPLVYRRRTDTVRGKDDFLKFNDSVKANPSFLFLIEPYMAYEGSFDVTIKAGSGISPEDVGERIHNKCNKIKPKTAFNVFLKVDENGSDAKHKTYFVRCNQALYVQFSDPELEKGDWTPAVFVVQSYWRE</sequence>
<proteinExistence type="predicted"/>
<comment type="caution">
    <text evidence="1">The sequence shown here is derived from an EMBL/GenBank/DDBJ whole genome shotgun (WGS) entry which is preliminary data.</text>
</comment>
<gene>
    <name evidence="1" type="ORF">FAM09_16700</name>
</gene>
<evidence type="ECO:0000313" key="1">
    <source>
        <dbReference type="EMBL" id="THU38315.1"/>
    </source>
</evidence>
<dbReference type="AlphaFoldDB" id="A0A4S8HSQ0"/>
<name>A0A4S8HSQ0_9BACT</name>